<evidence type="ECO:0000259" key="1">
    <source>
        <dbReference type="Pfam" id="PF08765"/>
    </source>
</evidence>
<dbReference type="Pfam" id="PF08765">
    <property type="entry name" value="Mor"/>
    <property type="match status" value="1"/>
</dbReference>
<dbReference type="SUPFAM" id="SSF46689">
    <property type="entry name" value="Homeodomain-like"/>
    <property type="match status" value="1"/>
</dbReference>
<dbReference type="InterPro" id="IPR009057">
    <property type="entry name" value="Homeodomain-like_sf"/>
</dbReference>
<name>A0A378UI04_BERDE</name>
<dbReference type="Proteomes" id="UP000254651">
    <property type="component" value="Unassembled WGS sequence"/>
</dbReference>
<dbReference type="EMBL" id="UGQS01000002">
    <property type="protein sequence ID" value="STZ76319.1"/>
    <property type="molecule type" value="Genomic_DNA"/>
</dbReference>
<gene>
    <name evidence="2" type="ORF">NCTC10295_01080</name>
</gene>
<feature type="domain" description="Mor transcription activator" evidence="1">
    <location>
        <begin position="61"/>
        <end position="134"/>
    </location>
</feature>
<reference evidence="2 3" key="1">
    <citation type="submission" date="2018-06" db="EMBL/GenBank/DDBJ databases">
        <authorList>
            <consortium name="Pathogen Informatics"/>
            <person name="Doyle S."/>
        </authorList>
    </citation>
    <scope>NUCLEOTIDE SEQUENCE [LARGE SCALE GENOMIC DNA]</scope>
    <source>
        <strain evidence="2 3">NCTC10295</strain>
    </source>
</reference>
<sequence length="147" mass="16764">MRQMHTDMARVEHLLPETVLDIVAVIGIQATMDLVRAIGGARFKFGKGRRDTPRLNILFSAIGEAKTYELLKIYGGEELYVPRCEEALRALRNEKFMQDFLDLTERQGVSKLLAMSTLCPRYQISDRTGYTIIRSKCEPVSHQIALF</sequence>
<evidence type="ECO:0000313" key="2">
    <source>
        <dbReference type="EMBL" id="STZ76319.1"/>
    </source>
</evidence>
<protein>
    <submittedName>
        <fullName evidence="2">Phage related protein</fullName>
    </submittedName>
</protein>
<dbReference type="AlphaFoldDB" id="A0A378UI04"/>
<organism evidence="2 3">
    <name type="scientific">Bergeriella denitrificans</name>
    <name type="common">Neisseria denitrificans</name>
    <dbReference type="NCBI Taxonomy" id="494"/>
    <lineage>
        <taxon>Bacteria</taxon>
        <taxon>Pseudomonadati</taxon>
        <taxon>Pseudomonadota</taxon>
        <taxon>Betaproteobacteria</taxon>
        <taxon>Neisseriales</taxon>
        <taxon>Neisseriaceae</taxon>
        <taxon>Bergeriella</taxon>
    </lineage>
</organism>
<accession>A0A378UI04</accession>
<dbReference type="InterPro" id="IPR014875">
    <property type="entry name" value="Mor_transcription_activator"/>
</dbReference>
<proteinExistence type="predicted"/>
<dbReference type="RefSeq" id="WP_066076090.1">
    <property type="nucleotide sequence ID" value="NZ_CP181246.1"/>
</dbReference>
<evidence type="ECO:0000313" key="3">
    <source>
        <dbReference type="Proteomes" id="UP000254651"/>
    </source>
</evidence>
<keyword evidence="3" id="KW-1185">Reference proteome</keyword>